<evidence type="ECO:0000313" key="1">
    <source>
        <dbReference type="EMBL" id="JAV93182.1"/>
    </source>
</evidence>
<dbReference type="AlphaFoldDB" id="A0A1Y1N5I6"/>
<protein>
    <submittedName>
        <fullName evidence="1">Uncharacterized protein</fullName>
    </submittedName>
</protein>
<reference evidence="1" key="1">
    <citation type="journal article" date="2016" name="Sci. Rep.">
        <title>Molecular characterization of firefly nuptial gifts: a multi-omics approach sheds light on postcopulatory sexual selection.</title>
        <authorList>
            <person name="Al-Wathiqui N."/>
            <person name="Fallon T.R."/>
            <person name="South A."/>
            <person name="Weng J.K."/>
            <person name="Lewis S.M."/>
        </authorList>
    </citation>
    <scope>NUCLEOTIDE SEQUENCE</scope>
</reference>
<dbReference type="EMBL" id="GEZM01012115">
    <property type="protein sequence ID" value="JAV93182.1"/>
    <property type="molecule type" value="Transcribed_RNA"/>
</dbReference>
<dbReference type="EMBL" id="GEZM01012114">
    <property type="protein sequence ID" value="JAV93184.1"/>
    <property type="molecule type" value="Transcribed_RNA"/>
</dbReference>
<proteinExistence type="predicted"/>
<organism evidence="1">
    <name type="scientific">Photinus pyralis</name>
    <name type="common">Common eastern firefly</name>
    <name type="synonym">Lampyris pyralis</name>
    <dbReference type="NCBI Taxonomy" id="7054"/>
    <lineage>
        <taxon>Eukaryota</taxon>
        <taxon>Metazoa</taxon>
        <taxon>Ecdysozoa</taxon>
        <taxon>Arthropoda</taxon>
        <taxon>Hexapoda</taxon>
        <taxon>Insecta</taxon>
        <taxon>Pterygota</taxon>
        <taxon>Neoptera</taxon>
        <taxon>Endopterygota</taxon>
        <taxon>Coleoptera</taxon>
        <taxon>Polyphaga</taxon>
        <taxon>Elateriformia</taxon>
        <taxon>Elateroidea</taxon>
        <taxon>Lampyridae</taxon>
        <taxon>Lampyrinae</taxon>
        <taxon>Photinus</taxon>
    </lineage>
</organism>
<sequence length="101" mass="11287">MSHKAFTHIFITKFTFNKNMSSLKFDLKSVHFTNSPYFWTGNVLATATANSATVSEWGRSRFPQSTKTNSTTTHDRGNCSASVASKMSCSRACDTSRRFES</sequence>
<accession>A0A1Y1N5I6</accession>
<name>A0A1Y1N5I6_PHOPY</name>